<name>A0A1V3J279_9PAST</name>
<dbReference type="STRING" id="1908264.BKK54_09890"/>
<dbReference type="Gene3D" id="3.40.30.10">
    <property type="entry name" value="Glutaredoxin"/>
    <property type="match status" value="1"/>
</dbReference>
<feature type="domain" description="DSBA-like thioredoxin" evidence="1">
    <location>
        <begin position="3"/>
        <end position="202"/>
    </location>
</feature>
<proteinExistence type="predicted"/>
<dbReference type="Pfam" id="PF01323">
    <property type="entry name" value="DSBA"/>
    <property type="match status" value="1"/>
</dbReference>
<evidence type="ECO:0000259" key="1">
    <source>
        <dbReference type="Pfam" id="PF01323"/>
    </source>
</evidence>
<dbReference type="EMBL" id="MLHN01000019">
    <property type="protein sequence ID" value="OOF49002.1"/>
    <property type="molecule type" value="Genomic_DNA"/>
</dbReference>
<dbReference type="CDD" id="cd03024">
    <property type="entry name" value="DsbA_FrnE"/>
    <property type="match status" value="1"/>
</dbReference>
<reference evidence="2 3" key="1">
    <citation type="submission" date="2016-10" db="EMBL/GenBank/DDBJ databases">
        <title>Rodentibacter gen. nov. and new species.</title>
        <authorList>
            <person name="Christensen H."/>
        </authorList>
    </citation>
    <scope>NUCLEOTIDE SEQUENCE [LARGE SCALE GENOMIC DNA]</scope>
    <source>
        <strain evidence="3">ppn416</strain>
    </source>
</reference>
<dbReference type="GO" id="GO:0016491">
    <property type="term" value="F:oxidoreductase activity"/>
    <property type="evidence" value="ECO:0007669"/>
    <property type="project" value="InterPro"/>
</dbReference>
<dbReference type="SUPFAM" id="SSF52833">
    <property type="entry name" value="Thioredoxin-like"/>
    <property type="match status" value="1"/>
</dbReference>
<protein>
    <submittedName>
        <fullName evidence="2">Disulfide bond formation protein DsbA</fullName>
    </submittedName>
</protein>
<dbReference type="InterPro" id="IPR001853">
    <property type="entry name" value="DSBA-like_thioredoxin_dom"/>
</dbReference>
<dbReference type="InterPro" id="IPR036249">
    <property type="entry name" value="Thioredoxin-like_sf"/>
</dbReference>
<dbReference type="PANTHER" id="PTHR13887">
    <property type="entry name" value="GLUTATHIONE S-TRANSFERASE KAPPA"/>
    <property type="match status" value="1"/>
</dbReference>
<evidence type="ECO:0000313" key="2">
    <source>
        <dbReference type="EMBL" id="OOF49002.1"/>
    </source>
</evidence>
<accession>A0A1V3J279</accession>
<dbReference type="PANTHER" id="PTHR13887:SF41">
    <property type="entry name" value="THIOREDOXIN SUPERFAMILY PROTEIN"/>
    <property type="match status" value="1"/>
</dbReference>
<comment type="caution">
    <text evidence="2">The sequence shown here is derived from an EMBL/GenBank/DDBJ whole genome shotgun (WGS) entry which is preliminary data.</text>
</comment>
<keyword evidence="3" id="KW-1185">Reference proteome</keyword>
<evidence type="ECO:0000313" key="3">
    <source>
        <dbReference type="Proteomes" id="UP000188481"/>
    </source>
</evidence>
<gene>
    <name evidence="2" type="ORF">BKK54_09890</name>
</gene>
<dbReference type="Proteomes" id="UP000188481">
    <property type="component" value="Unassembled WGS sequence"/>
</dbReference>
<sequence length="227" mass="25874">MKIEVYSDYACPFCYIGKRYLEQALAQFEYAENVEIIHKAYELYPQVGSEVTGTTQERIEWKYHKTAEEALEMIRNIESLAIRAGIAMNYENTQNTNTFTAHRLAKFTERKGKGEEMHERLMKAYFVENLPLADCENLVRLAADIGLNETEVMEFLDDDLLSDEVCSDEEQAKQIGVEAVPFFMINGEISVLGSQPPEQFLLLLEQIYQANNTQFAQGVSCGIDGCH</sequence>
<dbReference type="AlphaFoldDB" id="A0A1V3J279"/>
<organism evidence="2 3">
    <name type="scientific">Rodentibacter genomosp. 1</name>
    <dbReference type="NCBI Taxonomy" id="1908264"/>
    <lineage>
        <taxon>Bacteria</taxon>
        <taxon>Pseudomonadati</taxon>
        <taxon>Pseudomonadota</taxon>
        <taxon>Gammaproteobacteria</taxon>
        <taxon>Pasteurellales</taxon>
        <taxon>Pasteurellaceae</taxon>
        <taxon>Rodentibacter</taxon>
    </lineage>
</organism>